<dbReference type="PANTHER" id="PTHR44846:SF1">
    <property type="entry name" value="MANNOSYL-D-GLYCERATE TRANSPORT_METABOLISM SYSTEM REPRESSOR MNGR-RELATED"/>
    <property type="match status" value="1"/>
</dbReference>
<dbReference type="InterPro" id="IPR000524">
    <property type="entry name" value="Tscrpt_reg_HTH_GntR"/>
</dbReference>
<dbReference type="InterPro" id="IPR028978">
    <property type="entry name" value="Chorismate_lyase_/UTRA_dom_sf"/>
</dbReference>
<reference evidence="5" key="1">
    <citation type="journal article" date="2014" name="Int. J. Syst. Evol. Microbiol.">
        <title>Complete genome sequence of Corynebacterium casei LMG S-19264T (=DSM 44701T), isolated from a smear-ripened cheese.</title>
        <authorList>
            <consortium name="US DOE Joint Genome Institute (JGI-PGF)"/>
            <person name="Walter F."/>
            <person name="Albersmeier A."/>
            <person name="Kalinowski J."/>
            <person name="Ruckert C."/>
        </authorList>
    </citation>
    <scope>NUCLEOTIDE SEQUENCE</scope>
    <source>
        <strain evidence="5">CGMCC 1.15371</strain>
    </source>
</reference>
<dbReference type="AlphaFoldDB" id="A0A8J2YFT2"/>
<keyword evidence="2" id="KW-0238">DNA-binding</keyword>
<evidence type="ECO:0000313" key="6">
    <source>
        <dbReference type="Proteomes" id="UP000628775"/>
    </source>
</evidence>
<sequence>MPKKLKRESKMPLYKQLKEQLMTFISENLKPGDMLPVESEIEKKYGVSRVTVRKTIEELVTDGIVVKYQGRGTFVQSKKIIQDVGKITSWTEEMRIKGKKSQSINVSLTEISPTKKLAKKLQLNHAEKVIRLKRTRLVDGEPIVIMINYLCASMIPDFIEKGLTSESLYETLEKEYGIIIEEATELVKAREATDLEALELNLEPYSPVFHITRLSYLDGLPFEVVEMTSRPDRYEYHIQLSGRNKERVILAEREDE</sequence>
<evidence type="ECO:0000259" key="4">
    <source>
        <dbReference type="PROSITE" id="PS50949"/>
    </source>
</evidence>
<accession>A0A8J2YFT2</accession>
<evidence type="ECO:0000313" key="5">
    <source>
        <dbReference type="EMBL" id="GGE30326.1"/>
    </source>
</evidence>
<comment type="caution">
    <text evidence="5">The sequence shown here is derived from an EMBL/GenBank/DDBJ whole genome shotgun (WGS) entry which is preliminary data.</text>
</comment>
<dbReference type="EMBL" id="BMIR01000002">
    <property type="protein sequence ID" value="GGE30326.1"/>
    <property type="molecule type" value="Genomic_DNA"/>
</dbReference>
<dbReference type="GO" id="GO:0003677">
    <property type="term" value="F:DNA binding"/>
    <property type="evidence" value="ECO:0007669"/>
    <property type="project" value="UniProtKB-KW"/>
</dbReference>
<dbReference type="Pfam" id="PF07702">
    <property type="entry name" value="UTRA"/>
    <property type="match status" value="1"/>
</dbReference>
<protein>
    <submittedName>
        <fullName evidence="5">GntR family transcriptional regulator</fullName>
    </submittedName>
</protein>
<name>A0A8J2YFT2_9BACL</name>
<dbReference type="Gene3D" id="1.10.10.10">
    <property type="entry name" value="Winged helix-like DNA-binding domain superfamily/Winged helix DNA-binding domain"/>
    <property type="match status" value="1"/>
</dbReference>
<dbReference type="SMART" id="SM00345">
    <property type="entry name" value="HTH_GNTR"/>
    <property type="match status" value="1"/>
</dbReference>
<dbReference type="PRINTS" id="PR00035">
    <property type="entry name" value="HTHGNTR"/>
</dbReference>
<proteinExistence type="predicted"/>
<dbReference type="Proteomes" id="UP000628775">
    <property type="component" value="Unassembled WGS sequence"/>
</dbReference>
<evidence type="ECO:0000256" key="3">
    <source>
        <dbReference type="ARBA" id="ARBA00023163"/>
    </source>
</evidence>
<dbReference type="GO" id="GO:0045892">
    <property type="term" value="P:negative regulation of DNA-templated transcription"/>
    <property type="evidence" value="ECO:0007669"/>
    <property type="project" value="TreeGrafter"/>
</dbReference>
<keyword evidence="1" id="KW-0805">Transcription regulation</keyword>
<dbReference type="Gene3D" id="3.40.1410.10">
    <property type="entry name" value="Chorismate lyase-like"/>
    <property type="match status" value="1"/>
</dbReference>
<dbReference type="SUPFAM" id="SSF64288">
    <property type="entry name" value="Chorismate lyase-like"/>
    <property type="match status" value="1"/>
</dbReference>
<dbReference type="SUPFAM" id="SSF46785">
    <property type="entry name" value="Winged helix' DNA-binding domain"/>
    <property type="match status" value="1"/>
</dbReference>
<evidence type="ECO:0000256" key="1">
    <source>
        <dbReference type="ARBA" id="ARBA00023015"/>
    </source>
</evidence>
<evidence type="ECO:0000256" key="2">
    <source>
        <dbReference type="ARBA" id="ARBA00023125"/>
    </source>
</evidence>
<dbReference type="Pfam" id="PF00392">
    <property type="entry name" value="GntR"/>
    <property type="match status" value="1"/>
</dbReference>
<dbReference type="CDD" id="cd07377">
    <property type="entry name" value="WHTH_GntR"/>
    <property type="match status" value="1"/>
</dbReference>
<feature type="domain" description="HTH gntR-type" evidence="4">
    <location>
        <begin position="11"/>
        <end position="78"/>
    </location>
</feature>
<organism evidence="5 6">
    <name type="scientific">Pullulanibacillus camelliae</name>
    <dbReference type="NCBI Taxonomy" id="1707096"/>
    <lineage>
        <taxon>Bacteria</taxon>
        <taxon>Bacillati</taxon>
        <taxon>Bacillota</taxon>
        <taxon>Bacilli</taxon>
        <taxon>Bacillales</taxon>
        <taxon>Sporolactobacillaceae</taxon>
        <taxon>Pullulanibacillus</taxon>
    </lineage>
</organism>
<keyword evidence="6" id="KW-1185">Reference proteome</keyword>
<dbReference type="SMART" id="SM00866">
    <property type="entry name" value="UTRA"/>
    <property type="match status" value="1"/>
</dbReference>
<dbReference type="InterPro" id="IPR050679">
    <property type="entry name" value="Bact_HTH_transcr_reg"/>
</dbReference>
<reference evidence="5" key="2">
    <citation type="submission" date="2020-09" db="EMBL/GenBank/DDBJ databases">
        <authorList>
            <person name="Sun Q."/>
            <person name="Zhou Y."/>
        </authorList>
    </citation>
    <scope>NUCLEOTIDE SEQUENCE</scope>
    <source>
        <strain evidence="5">CGMCC 1.15371</strain>
    </source>
</reference>
<dbReference type="InterPro" id="IPR036388">
    <property type="entry name" value="WH-like_DNA-bd_sf"/>
</dbReference>
<dbReference type="InterPro" id="IPR011663">
    <property type="entry name" value="UTRA"/>
</dbReference>
<dbReference type="PANTHER" id="PTHR44846">
    <property type="entry name" value="MANNOSYL-D-GLYCERATE TRANSPORT/METABOLISM SYSTEM REPRESSOR MNGR-RELATED"/>
    <property type="match status" value="1"/>
</dbReference>
<dbReference type="InterPro" id="IPR036390">
    <property type="entry name" value="WH_DNA-bd_sf"/>
</dbReference>
<keyword evidence="3" id="KW-0804">Transcription</keyword>
<dbReference type="PROSITE" id="PS50949">
    <property type="entry name" value="HTH_GNTR"/>
    <property type="match status" value="1"/>
</dbReference>
<gene>
    <name evidence="5" type="ORF">GCM10011391_06130</name>
</gene>
<dbReference type="RefSeq" id="WP_188688990.1">
    <property type="nucleotide sequence ID" value="NZ_BMIR01000002.1"/>
</dbReference>
<dbReference type="GO" id="GO:0003700">
    <property type="term" value="F:DNA-binding transcription factor activity"/>
    <property type="evidence" value="ECO:0007669"/>
    <property type="project" value="InterPro"/>
</dbReference>